<evidence type="ECO:0000313" key="3">
    <source>
        <dbReference type="Proteomes" id="UP001218218"/>
    </source>
</evidence>
<accession>A0AAD7ACW1</accession>
<proteinExistence type="predicted"/>
<evidence type="ECO:0000259" key="1">
    <source>
        <dbReference type="Pfam" id="PF09820"/>
    </source>
</evidence>
<comment type="caution">
    <text evidence="2">The sequence shown here is derived from an EMBL/GenBank/DDBJ whole genome shotgun (WGS) entry which is preliminary data.</text>
</comment>
<protein>
    <recommendedName>
        <fullName evidence="1">AAA-ATPase-like domain-containing protein</fullName>
    </recommendedName>
</protein>
<gene>
    <name evidence="2" type="ORF">DFH08DRAFT_50330</name>
</gene>
<reference evidence="2" key="1">
    <citation type="submission" date="2023-03" db="EMBL/GenBank/DDBJ databases">
        <title>Massive genome expansion in bonnet fungi (Mycena s.s.) driven by repeated elements and novel gene families across ecological guilds.</title>
        <authorList>
            <consortium name="Lawrence Berkeley National Laboratory"/>
            <person name="Harder C.B."/>
            <person name="Miyauchi S."/>
            <person name="Viragh M."/>
            <person name="Kuo A."/>
            <person name="Thoen E."/>
            <person name="Andreopoulos B."/>
            <person name="Lu D."/>
            <person name="Skrede I."/>
            <person name="Drula E."/>
            <person name="Henrissat B."/>
            <person name="Morin E."/>
            <person name="Kohler A."/>
            <person name="Barry K."/>
            <person name="LaButti K."/>
            <person name="Morin E."/>
            <person name="Salamov A."/>
            <person name="Lipzen A."/>
            <person name="Mereny Z."/>
            <person name="Hegedus B."/>
            <person name="Baldrian P."/>
            <person name="Stursova M."/>
            <person name="Weitz H."/>
            <person name="Taylor A."/>
            <person name="Grigoriev I.V."/>
            <person name="Nagy L.G."/>
            <person name="Martin F."/>
            <person name="Kauserud H."/>
        </authorList>
    </citation>
    <scope>NUCLEOTIDE SEQUENCE</scope>
    <source>
        <strain evidence="2">CBHHK002</strain>
    </source>
</reference>
<feature type="domain" description="AAA-ATPase-like" evidence="1">
    <location>
        <begin position="77"/>
        <end position="236"/>
    </location>
</feature>
<sequence length="663" mass="74429">MNYADCIKPEVDAKSNLSLPSISSTGSTHLKRSLWSDDEESCSDIEHDQKRAKTCSLSPFSPYRSFADVDAFLYPPGNVLVDKTGCIIKFPDIFQYLVLRPPQFGKTMLLSTLHHFYDIHGTKRFAKRFRSLAVVAEASTPVLHSQHLCLFFNLSDISVDSARISILAHLTSQIGAVLDFFLIQYAQELELSNPAHYLEDEEDLERKFAKVVDRVKAHNHTLFVGVDNYDAPSRTLTRCARVGPSFITEDFPTAREIESLLDSCFWRPLMAATDVIHKMCITGALLINYPALEKLDPDAIPSLEGACGFTEEEALYFVRSLLDETLDVTDLRRSCGYYDFSLQNVGVGTAQPLLHPRLLINRTFDLSLPQTPVDKDSFGLLSDLLETLPEESDVSGAITVDDLVGLLATGAVDIDGKSASPFDLHATKAVNWSALHSAGALTYDRHFRDVLRVANSQVLSLIHSRVDNIVARRYRLGGLFHDAWYKFSIPEDPQFFLELLLTVFRDLAQRCFGRKHEPNLRGIFELIMRNPRCIQNGRSVDPIVLLPVENTCIQVPGYQRGKVFALELKTLTLRGMWQAAHPNDDEPTVEALKALHEELVNLPEDDLLARPYTEWSPTLDAMETVPVRSFLPSELPGNPQFLAVGGARILLRRRPRENDDDSD</sequence>
<name>A0AAD7ACW1_9AGAR</name>
<organism evidence="2 3">
    <name type="scientific">Mycena albidolilacea</name>
    <dbReference type="NCBI Taxonomy" id="1033008"/>
    <lineage>
        <taxon>Eukaryota</taxon>
        <taxon>Fungi</taxon>
        <taxon>Dikarya</taxon>
        <taxon>Basidiomycota</taxon>
        <taxon>Agaricomycotina</taxon>
        <taxon>Agaricomycetes</taxon>
        <taxon>Agaricomycetidae</taxon>
        <taxon>Agaricales</taxon>
        <taxon>Marasmiineae</taxon>
        <taxon>Mycenaceae</taxon>
        <taxon>Mycena</taxon>
    </lineage>
</organism>
<dbReference type="PANTHER" id="PTHR34825:SF1">
    <property type="entry name" value="AAA-ATPASE-LIKE DOMAIN-CONTAINING PROTEIN"/>
    <property type="match status" value="1"/>
</dbReference>
<dbReference type="AlphaFoldDB" id="A0AAD7ACW1"/>
<dbReference type="PANTHER" id="PTHR34825">
    <property type="entry name" value="CONSERVED PROTEIN, WITH A WEAK D-GALACTARATE DEHYDRATASE/ALTRONATE HYDROLASE DOMAIN"/>
    <property type="match status" value="1"/>
</dbReference>
<dbReference type="Proteomes" id="UP001218218">
    <property type="component" value="Unassembled WGS sequence"/>
</dbReference>
<keyword evidence="3" id="KW-1185">Reference proteome</keyword>
<dbReference type="EMBL" id="JARIHO010000010">
    <property type="protein sequence ID" value="KAJ7354712.1"/>
    <property type="molecule type" value="Genomic_DNA"/>
</dbReference>
<dbReference type="InterPro" id="IPR018631">
    <property type="entry name" value="AAA-ATPase-like_dom"/>
</dbReference>
<dbReference type="Pfam" id="PF09820">
    <property type="entry name" value="AAA-ATPase_like"/>
    <property type="match status" value="1"/>
</dbReference>
<evidence type="ECO:0000313" key="2">
    <source>
        <dbReference type="EMBL" id="KAJ7354712.1"/>
    </source>
</evidence>